<comment type="similarity">
    <text evidence="2 13">Belongs to the sodium:solute symporter (SSF) (TC 2.A.21) family.</text>
</comment>
<dbReference type="InterPro" id="IPR050277">
    <property type="entry name" value="Sodium:Solute_Symporter"/>
</dbReference>
<proteinExistence type="inferred from homology"/>
<dbReference type="PANTHER" id="PTHR48086:SF3">
    <property type="entry name" value="SODIUM_PROLINE SYMPORTER"/>
    <property type="match status" value="1"/>
</dbReference>
<dbReference type="GO" id="GO:0015824">
    <property type="term" value="P:proline transport"/>
    <property type="evidence" value="ECO:0007669"/>
    <property type="project" value="UniProtKB-UniRule"/>
</dbReference>
<keyword evidence="3 14" id="KW-0813">Transport</keyword>
<dbReference type="GO" id="GO:0031402">
    <property type="term" value="F:sodium ion binding"/>
    <property type="evidence" value="ECO:0007669"/>
    <property type="project" value="UniProtKB-UniRule"/>
</dbReference>
<keyword evidence="4 14" id="KW-1003">Cell membrane</keyword>
<dbReference type="InterPro" id="IPR038377">
    <property type="entry name" value="Na/Glc_symporter_sf"/>
</dbReference>
<dbReference type="OrthoDB" id="9789704at2"/>
<comment type="catalytic activity">
    <reaction evidence="12">
        <text>L-proline(in) + Na(+)(in) = L-proline(out) + Na(+)(out)</text>
        <dbReference type="Rhea" id="RHEA:28967"/>
        <dbReference type="ChEBI" id="CHEBI:29101"/>
        <dbReference type="ChEBI" id="CHEBI:60039"/>
    </reaction>
</comment>
<evidence type="ECO:0000313" key="15">
    <source>
        <dbReference type="EMBL" id="SKA65083.1"/>
    </source>
</evidence>
<feature type="transmembrane region" description="Helical" evidence="14">
    <location>
        <begin position="6"/>
        <end position="25"/>
    </location>
</feature>
<comment type="subcellular location">
    <subcellularLocation>
        <location evidence="1 14">Cell membrane</location>
        <topology evidence="1 14">Multi-pass membrane protein</topology>
    </subcellularLocation>
</comment>
<feature type="transmembrane region" description="Helical" evidence="14">
    <location>
        <begin position="367"/>
        <end position="387"/>
    </location>
</feature>
<keyword evidence="10 14" id="KW-0472">Membrane</keyword>
<evidence type="ECO:0000256" key="11">
    <source>
        <dbReference type="ARBA" id="ARBA00023201"/>
    </source>
</evidence>
<feature type="transmembrane region" description="Helical" evidence="14">
    <location>
        <begin position="75"/>
        <end position="92"/>
    </location>
</feature>
<dbReference type="NCBIfam" id="TIGR02121">
    <property type="entry name" value="Na_Pro_sym"/>
    <property type="match status" value="1"/>
</dbReference>
<evidence type="ECO:0000256" key="3">
    <source>
        <dbReference type="ARBA" id="ARBA00022448"/>
    </source>
</evidence>
<evidence type="ECO:0000256" key="10">
    <source>
        <dbReference type="ARBA" id="ARBA00023136"/>
    </source>
</evidence>
<dbReference type="InterPro" id="IPR011851">
    <property type="entry name" value="Na/Pro_symporter"/>
</dbReference>
<evidence type="ECO:0000256" key="9">
    <source>
        <dbReference type="ARBA" id="ARBA00023065"/>
    </source>
</evidence>
<organism evidence="15 16">
    <name type="scientific">Desulfobaculum bizertense DSM 18034</name>
    <dbReference type="NCBI Taxonomy" id="1121442"/>
    <lineage>
        <taxon>Bacteria</taxon>
        <taxon>Pseudomonadati</taxon>
        <taxon>Thermodesulfobacteriota</taxon>
        <taxon>Desulfovibrionia</taxon>
        <taxon>Desulfovibrionales</taxon>
        <taxon>Desulfovibrionaceae</taxon>
        <taxon>Desulfobaculum</taxon>
    </lineage>
</organism>
<dbReference type="RefSeq" id="WP_078683770.1">
    <property type="nucleotide sequence ID" value="NZ_FUYA01000001.1"/>
</dbReference>
<dbReference type="InterPro" id="IPR001734">
    <property type="entry name" value="Na/solute_symporter"/>
</dbReference>
<evidence type="ECO:0000256" key="13">
    <source>
        <dbReference type="RuleBase" id="RU362091"/>
    </source>
</evidence>
<accession>A0A1T4VJI2</accession>
<dbReference type="EMBL" id="FUYA01000001">
    <property type="protein sequence ID" value="SKA65083.1"/>
    <property type="molecule type" value="Genomic_DNA"/>
</dbReference>
<evidence type="ECO:0000256" key="4">
    <source>
        <dbReference type="ARBA" id="ARBA00022475"/>
    </source>
</evidence>
<keyword evidence="11 14" id="KW-0739">Sodium transport</keyword>
<keyword evidence="14" id="KW-0029">Amino-acid transport</keyword>
<sequence length="491" mass="53186">MIQIETLVAFFVYLVFLLAIGWFYYKRTVSIEGYILGGRGLGSWVTALSAQASDMSGWLLMGLPGAVYLGGLNEAWIAIGLFLGTVLNWIFVSARLRVYTKQTETLTLSSFFESRFHDPTGLLRIGSSIIILLFFTIYSSSGLVAAGKLFESIFHINYDVAVISGAVVIVAYTFLGGFSAVCWTDFFQGALMFFAIIVVPAMGVADNGGVSVIEATMHAKNIATGLFHTGTGELLSITAIISTMAWGLGYFGQPHILTRFMGIRSVKELPKATIIAVVWVFISLGAAVVVGMVAIPMFDGLTGGDQEKVFIYMISKLFNPWVGGILLAAILSAIMSTIDSQLLVSSSALTEDLYKKLFRRDASQKELVLVGRLCVLIISVIALYMALNPNNTILGLVAYAWGGFGAAFGPVVLFALFSKKTTWQSALAGMLVGTLVLIVWKQAGLGSMMYEIVPGFVANLVTILLVNLVVPQHNDEILREFDRMKAGLNED</sequence>
<keyword evidence="5 14" id="KW-0812">Transmembrane</keyword>
<evidence type="ECO:0000256" key="14">
    <source>
        <dbReference type="RuleBase" id="RU366012"/>
    </source>
</evidence>
<evidence type="ECO:0000256" key="8">
    <source>
        <dbReference type="ARBA" id="ARBA00023053"/>
    </source>
</evidence>
<dbReference type="PROSITE" id="PS50283">
    <property type="entry name" value="NA_SOLUT_SYMP_3"/>
    <property type="match status" value="1"/>
</dbReference>
<dbReference type="NCBIfam" id="TIGR00813">
    <property type="entry name" value="sss"/>
    <property type="match status" value="1"/>
</dbReference>
<evidence type="ECO:0000256" key="2">
    <source>
        <dbReference type="ARBA" id="ARBA00006434"/>
    </source>
</evidence>
<feature type="transmembrane region" description="Helical" evidence="14">
    <location>
        <begin position="452"/>
        <end position="470"/>
    </location>
</feature>
<keyword evidence="9 14" id="KW-0406">Ion transport</keyword>
<name>A0A1T4VJI2_9BACT</name>
<evidence type="ECO:0000256" key="6">
    <source>
        <dbReference type="ARBA" id="ARBA00022847"/>
    </source>
</evidence>
<evidence type="ECO:0000256" key="7">
    <source>
        <dbReference type="ARBA" id="ARBA00022989"/>
    </source>
</evidence>
<feature type="transmembrane region" description="Helical" evidence="14">
    <location>
        <begin position="160"/>
        <end position="183"/>
    </location>
</feature>
<dbReference type="Pfam" id="PF00474">
    <property type="entry name" value="SSF"/>
    <property type="match status" value="1"/>
</dbReference>
<feature type="transmembrane region" description="Helical" evidence="14">
    <location>
        <begin position="190"/>
        <end position="213"/>
    </location>
</feature>
<dbReference type="PANTHER" id="PTHR48086">
    <property type="entry name" value="SODIUM/PROLINE SYMPORTER-RELATED"/>
    <property type="match status" value="1"/>
</dbReference>
<dbReference type="CDD" id="cd11475">
    <property type="entry name" value="SLC5sbd_PutP"/>
    <property type="match status" value="1"/>
</dbReference>
<feature type="transmembrane region" description="Helical" evidence="14">
    <location>
        <begin position="233"/>
        <end position="251"/>
    </location>
</feature>
<feature type="transmembrane region" description="Helical" evidence="14">
    <location>
        <begin position="423"/>
        <end position="440"/>
    </location>
</feature>
<evidence type="ECO:0000313" key="16">
    <source>
        <dbReference type="Proteomes" id="UP000189733"/>
    </source>
</evidence>
<reference evidence="15 16" key="1">
    <citation type="submission" date="2017-02" db="EMBL/GenBank/DDBJ databases">
        <authorList>
            <person name="Peterson S.W."/>
        </authorList>
    </citation>
    <scope>NUCLEOTIDE SEQUENCE [LARGE SCALE GENOMIC DNA]</scope>
    <source>
        <strain evidence="15 16">DSM 18034</strain>
    </source>
</reference>
<keyword evidence="8 14" id="KW-0915">Sodium</keyword>
<dbReference type="Gene3D" id="1.20.1730.10">
    <property type="entry name" value="Sodium/glucose cotransporter"/>
    <property type="match status" value="1"/>
</dbReference>
<keyword evidence="6 14" id="KW-0769">Symport</keyword>
<dbReference type="STRING" id="1121442.SAMN02745702_00464"/>
<feature type="transmembrane region" description="Helical" evidence="14">
    <location>
        <begin position="121"/>
        <end position="140"/>
    </location>
</feature>
<dbReference type="GO" id="GO:0005886">
    <property type="term" value="C:plasma membrane"/>
    <property type="evidence" value="ECO:0007669"/>
    <property type="project" value="UniProtKB-SubCell"/>
</dbReference>
<keyword evidence="7 14" id="KW-1133">Transmembrane helix</keyword>
<dbReference type="Proteomes" id="UP000189733">
    <property type="component" value="Unassembled WGS sequence"/>
</dbReference>
<dbReference type="GO" id="GO:0005298">
    <property type="term" value="F:proline:sodium symporter activity"/>
    <property type="evidence" value="ECO:0007669"/>
    <property type="project" value="UniProtKB-UniRule"/>
</dbReference>
<evidence type="ECO:0000256" key="5">
    <source>
        <dbReference type="ARBA" id="ARBA00022692"/>
    </source>
</evidence>
<gene>
    <name evidence="15" type="ORF">SAMN02745702_00464</name>
</gene>
<evidence type="ECO:0000256" key="1">
    <source>
        <dbReference type="ARBA" id="ARBA00004651"/>
    </source>
</evidence>
<dbReference type="GO" id="GO:0015193">
    <property type="term" value="F:L-proline transmembrane transporter activity"/>
    <property type="evidence" value="ECO:0007669"/>
    <property type="project" value="TreeGrafter"/>
</dbReference>
<keyword evidence="16" id="KW-1185">Reference proteome</keyword>
<feature type="transmembrane region" description="Helical" evidence="14">
    <location>
        <begin position="272"/>
        <end position="298"/>
    </location>
</feature>
<evidence type="ECO:0000256" key="12">
    <source>
        <dbReference type="ARBA" id="ARBA00033708"/>
    </source>
</evidence>
<feature type="transmembrane region" description="Helical" evidence="14">
    <location>
        <begin position="393"/>
        <end position="416"/>
    </location>
</feature>
<comment type="function">
    <text evidence="14">Catalyzes the sodium-dependent uptake of extracellular L-proline.</text>
</comment>
<feature type="transmembrane region" description="Helical" evidence="14">
    <location>
        <begin position="318"/>
        <end position="338"/>
    </location>
</feature>
<dbReference type="AlphaFoldDB" id="A0A1T4VJI2"/>
<protein>
    <recommendedName>
        <fullName evidence="14">Sodium/proline symporter</fullName>
    </recommendedName>
    <alternativeName>
        <fullName evidence="14">Proline permease</fullName>
    </alternativeName>
</protein>